<dbReference type="PROSITE" id="PS51677">
    <property type="entry name" value="NODB"/>
    <property type="match status" value="1"/>
</dbReference>
<keyword evidence="3" id="KW-1185">Reference proteome</keyword>
<gene>
    <name evidence="2" type="ORF">ACFQ3N_12975</name>
</gene>
<dbReference type="EMBL" id="JBHTKJ010000034">
    <property type="protein sequence ID" value="MFD1039298.1"/>
    <property type="molecule type" value="Genomic_DNA"/>
</dbReference>
<dbReference type="CDD" id="cd10917">
    <property type="entry name" value="CE4_NodB_like_6s_7s"/>
    <property type="match status" value="1"/>
</dbReference>
<dbReference type="Gene3D" id="3.20.20.370">
    <property type="entry name" value="Glycoside hydrolase/deacetylase"/>
    <property type="match status" value="1"/>
</dbReference>
<evidence type="ECO:0000313" key="3">
    <source>
        <dbReference type="Proteomes" id="UP001597040"/>
    </source>
</evidence>
<dbReference type="Pfam" id="PF01522">
    <property type="entry name" value="Polysacc_deac_1"/>
    <property type="match status" value="1"/>
</dbReference>
<organism evidence="2 3">
    <name type="scientific">Virgibacillus byunsanensis</name>
    <dbReference type="NCBI Taxonomy" id="570945"/>
    <lineage>
        <taxon>Bacteria</taxon>
        <taxon>Bacillati</taxon>
        <taxon>Bacillota</taxon>
        <taxon>Bacilli</taxon>
        <taxon>Bacillales</taxon>
        <taxon>Bacillaceae</taxon>
        <taxon>Virgibacillus</taxon>
    </lineage>
</organism>
<sequence>MSVYYTKLIELLSVDIKSDIVFLRCRLSVEEDVELLWEIDKDTADHLQAATTFDGSYKYRLSFHSSWDMVKKQHISFLTRTYRDKSDRIYFPSSEEFTNALNTIKQIQQISDIQNLSFLTVHQPPKEHTKQEKVELKPKKLNGRFLWSAVAIISVTSTILLGYSGHAYLSKSDDDQTLAKAEIVNIDVASLQEQKETSPIIESAAEKNTSDEPDLPFVELDEGLSYSIPDGNVALTFDDGPSEYSLEIMEVLKEYQVGGTFFFTGINMKKHPDYVRLVNDNGFSIGSHSMNHVNVSGLSYEKQESELLQSTQLIEEITDEKVTLFRPPYGAKSDLTLDVVKKHENKMVLWDKDPEDWKDHDASRLFDYVHNTDISGSIILFHESQAVIDVLPQIIEYLHEQELQIVNLK</sequence>
<protein>
    <submittedName>
        <fullName evidence="2">Polysaccharide deacetylase family protein</fullName>
        <ecNumber evidence="2">3.-.-.-</ecNumber>
    </submittedName>
</protein>
<dbReference type="EC" id="3.-.-.-" evidence="2"/>
<reference evidence="3" key="1">
    <citation type="journal article" date="2019" name="Int. J. Syst. Evol. Microbiol.">
        <title>The Global Catalogue of Microorganisms (GCM) 10K type strain sequencing project: providing services to taxonomists for standard genome sequencing and annotation.</title>
        <authorList>
            <consortium name="The Broad Institute Genomics Platform"/>
            <consortium name="The Broad Institute Genome Sequencing Center for Infectious Disease"/>
            <person name="Wu L."/>
            <person name="Ma J."/>
        </authorList>
    </citation>
    <scope>NUCLEOTIDE SEQUENCE [LARGE SCALE GENOMIC DNA]</scope>
    <source>
        <strain evidence="3">CCUG 56754</strain>
    </source>
</reference>
<feature type="domain" description="NodB homology" evidence="1">
    <location>
        <begin position="231"/>
        <end position="406"/>
    </location>
</feature>
<dbReference type="PANTHER" id="PTHR10587">
    <property type="entry name" value="GLYCOSYL TRANSFERASE-RELATED"/>
    <property type="match status" value="1"/>
</dbReference>
<dbReference type="GO" id="GO:0016787">
    <property type="term" value="F:hydrolase activity"/>
    <property type="evidence" value="ECO:0007669"/>
    <property type="project" value="UniProtKB-KW"/>
</dbReference>
<dbReference type="InterPro" id="IPR002509">
    <property type="entry name" value="NODB_dom"/>
</dbReference>
<proteinExistence type="predicted"/>
<keyword evidence="2" id="KW-0378">Hydrolase</keyword>
<evidence type="ECO:0000313" key="2">
    <source>
        <dbReference type="EMBL" id="MFD1039298.1"/>
    </source>
</evidence>
<dbReference type="InterPro" id="IPR011330">
    <property type="entry name" value="Glyco_hydro/deAcase_b/a-brl"/>
</dbReference>
<dbReference type="RefSeq" id="WP_390362959.1">
    <property type="nucleotide sequence ID" value="NZ_JBHTKJ010000034.1"/>
</dbReference>
<evidence type="ECO:0000259" key="1">
    <source>
        <dbReference type="PROSITE" id="PS51677"/>
    </source>
</evidence>
<dbReference type="Proteomes" id="UP001597040">
    <property type="component" value="Unassembled WGS sequence"/>
</dbReference>
<accession>A0ABW3LNA9</accession>
<dbReference type="SUPFAM" id="SSF88713">
    <property type="entry name" value="Glycoside hydrolase/deacetylase"/>
    <property type="match status" value="1"/>
</dbReference>
<dbReference type="InterPro" id="IPR050248">
    <property type="entry name" value="Polysacc_deacetylase_ArnD"/>
</dbReference>
<name>A0ABW3LNA9_9BACI</name>
<comment type="caution">
    <text evidence="2">The sequence shown here is derived from an EMBL/GenBank/DDBJ whole genome shotgun (WGS) entry which is preliminary data.</text>
</comment>